<reference evidence="6" key="1">
    <citation type="journal article" date="2019" name="Int. J. Syst. Evol. Microbiol.">
        <title>The Global Catalogue of Microorganisms (GCM) 10K type strain sequencing project: providing services to taxonomists for standard genome sequencing and annotation.</title>
        <authorList>
            <consortium name="The Broad Institute Genomics Platform"/>
            <consortium name="The Broad Institute Genome Sequencing Center for Infectious Disease"/>
            <person name="Wu L."/>
            <person name="Ma J."/>
        </authorList>
    </citation>
    <scope>NUCLEOTIDE SEQUENCE [LARGE SCALE GENOMIC DNA]</scope>
    <source>
        <strain evidence="6">CCUG 66188</strain>
    </source>
</reference>
<evidence type="ECO:0000256" key="2">
    <source>
        <dbReference type="ARBA" id="ARBA00005695"/>
    </source>
</evidence>
<dbReference type="Gene3D" id="3.40.190.10">
    <property type="entry name" value="Periplasmic binding protein-like II"/>
    <property type="match status" value="1"/>
</dbReference>
<dbReference type="Proteomes" id="UP001596353">
    <property type="component" value="Unassembled WGS sequence"/>
</dbReference>
<dbReference type="PANTHER" id="PTHR30290">
    <property type="entry name" value="PERIPLASMIC BINDING COMPONENT OF ABC TRANSPORTER"/>
    <property type="match status" value="1"/>
</dbReference>
<protein>
    <submittedName>
        <fullName evidence="5">ABC transporter substrate-binding protein</fullName>
    </submittedName>
</protein>
<keyword evidence="6" id="KW-1185">Reference proteome</keyword>
<feature type="signal peptide" evidence="3">
    <location>
        <begin position="1"/>
        <end position="23"/>
    </location>
</feature>
<dbReference type="SUPFAM" id="SSF53850">
    <property type="entry name" value="Periplasmic binding protein-like II"/>
    <property type="match status" value="1"/>
</dbReference>
<accession>A0ABW2BA65</accession>
<feature type="domain" description="Solute-binding protein family 5" evidence="4">
    <location>
        <begin position="64"/>
        <end position="410"/>
    </location>
</feature>
<dbReference type="Pfam" id="PF00496">
    <property type="entry name" value="SBP_bac_5"/>
    <property type="match status" value="1"/>
</dbReference>
<gene>
    <name evidence="5" type="ORF">ACFQFQ_24410</name>
</gene>
<evidence type="ECO:0000259" key="4">
    <source>
        <dbReference type="Pfam" id="PF00496"/>
    </source>
</evidence>
<dbReference type="InterPro" id="IPR039424">
    <property type="entry name" value="SBP_5"/>
</dbReference>
<keyword evidence="3" id="KW-0732">Signal</keyword>
<dbReference type="EMBL" id="JBHSWG010000003">
    <property type="protein sequence ID" value="MFC6761924.1"/>
    <property type="molecule type" value="Genomic_DNA"/>
</dbReference>
<dbReference type="Gene3D" id="3.10.105.10">
    <property type="entry name" value="Dipeptide-binding Protein, Domain 3"/>
    <property type="match status" value="1"/>
</dbReference>
<evidence type="ECO:0000256" key="1">
    <source>
        <dbReference type="ARBA" id="ARBA00004418"/>
    </source>
</evidence>
<dbReference type="PANTHER" id="PTHR30290:SF83">
    <property type="entry name" value="ABC TRANSPORTER SUBSTRATE-BINDING PROTEIN"/>
    <property type="match status" value="1"/>
</dbReference>
<comment type="subcellular location">
    <subcellularLocation>
        <location evidence="1">Periplasm</location>
    </subcellularLocation>
</comment>
<comment type="similarity">
    <text evidence="2">Belongs to the bacterial solute-binding protein 5 family.</text>
</comment>
<evidence type="ECO:0000256" key="3">
    <source>
        <dbReference type="SAM" id="SignalP"/>
    </source>
</evidence>
<comment type="caution">
    <text evidence="5">The sequence shown here is derived from an EMBL/GenBank/DDBJ whole genome shotgun (WGS) entry which is preliminary data.</text>
</comment>
<dbReference type="InterPro" id="IPR000914">
    <property type="entry name" value="SBP_5_dom"/>
</dbReference>
<proteinExistence type="inferred from homology"/>
<dbReference type="InterPro" id="IPR030678">
    <property type="entry name" value="Peptide/Ni-bd"/>
</dbReference>
<evidence type="ECO:0000313" key="5">
    <source>
        <dbReference type="EMBL" id="MFC6761924.1"/>
    </source>
</evidence>
<sequence>MTRTFLKTALALACFAMPMLAQADNRLDVVAQFEIKAPEPATSGYIFTRMGVAETLVNANAAGELTPGLATSWEVSQDGLTWVFALREGVVFHDGSAMTADTVVNALEIARAKPGPLQDLPITGIAAGDGAITVTLSEPMAALPAFLAEYRSQILSPASYAADGTGVAIIGTGPYRITAMEPPLSLDATAFAEYWGNAPHIADVSYSGVSRVETRALMAESGEAEFVFGLDPASVSRLGMLDDVEVLSVAIPRTLLIKVNAGHPFLAEPDARRALSLAIDRAGIAQAVLRYPEGADQLFPPSTAHWHNDALAPLAYEVEEAKKLLADLGWEPGSDGILTRDGVRFAVTLTTFPDRPELPLVAAVLEQQFRTIGIDLTVNTTNSSEIPAGHQDGSLELGLIARNFSLVPDPIGTILSDYVGNGDWGAMNWQNEEFATLLRGLARGDGGNAERARASEILQSELPIIPIAWYRQTLAVSDRVTGAEIDPFERSFGLENIRWAE</sequence>
<feature type="chain" id="PRO_5046596660" evidence="3">
    <location>
        <begin position="24"/>
        <end position="501"/>
    </location>
</feature>
<name>A0ABW2BA65_9RHOB</name>
<evidence type="ECO:0000313" key="6">
    <source>
        <dbReference type="Proteomes" id="UP001596353"/>
    </source>
</evidence>
<dbReference type="CDD" id="cd08490">
    <property type="entry name" value="PBP2_NikA_DppA_OppA_like_3"/>
    <property type="match status" value="1"/>
</dbReference>
<dbReference type="PIRSF" id="PIRSF002741">
    <property type="entry name" value="MppA"/>
    <property type="match status" value="1"/>
</dbReference>
<organism evidence="5 6">
    <name type="scientific">Sulfitobacter porphyrae</name>
    <dbReference type="NCBI Taxonomy" id="1246864"/>
    <lineage>
        <taxon>Bacteria</taxon>
        <taxon>Pseudomonadati</taxon>
        <taxon>Pseudomonadota</taxon>
        <taxon>Alphaproteobacteria</taxon>
        <taxon>Rhodobacterales</taxon>
        <taxon>Roseobacteraceae</taxon>
        <taxon>Sulfitobacter</taxon>
    </lineage>
</organism>